<evidence type="ECO:0000256" key="3">
    <source>
        <dbReference type="ARBA" id="ARBA00023163"/>
    </source>
</evidence>
<gene>
    <name evidence="5" type="ORF">Q5H93_03410</name>
</gene>
<dbReference type="PROSITE" id="PS01124">
    <property type="entry name" value="HTH_ARAC_FAMILY_2"/>
    <property type="match status" value="1"/>
</dbReference>
<dbReference type="SMART" id="SM00342">
    <property type="entry name" value="HTH_ARAC"/>
    <property type="match status" value="1"/>
</dbReference>
<dbReference type="PANTHER" id="PTHR46796:SF6">
    <property type="entry name" value="ARAC SUBFAMILY"/>
    <property type="match status" value="1"/>
</dbReference>
<dbReference type="InterPro" id="IPR018062">
    <property type="entry name" value="HTH_AraC-typ_CS"/>
</dbReference>
<protein>
    <submittedName>
        <fullName evidence="5">AraC family transcriptional regulator</fullName>
    </submittedName>
</protein>
<dbReference type="PROSITE" id="PS00041">
    <property type="entry name" value="HTH_ARAC_FAMILY_1"/>
    <property type="match status" value="1"/>
</dbReference>
<dbReference type="Proteomes" id="UP001176429">
    <property type="component" value="Unassembled WGS sequence"/>
</dbReference>
<dbReference type="InterPro" id="IPR050204">
    <property type="entry name" value="AraC_XylS_family_regulators"/>
</dbReference>
<dbReference type="PANTHER" id="PTHR46796">
    <property type="entry name" value="HTH-TYPE TRANSCRIPTIONAL ACTIVATOR RHAS-RELATED"/>
    <property type="match status" value="1"/>
</dbReference>
<reference evidence="5" key="1">
    <citation type="submission" date="2023-07" db="EMBL/GenBank/DDBJ databases">
        <authorList>
            <person name="Kim M.K."/>
        </authorList>
    </citation>
    <scope>NUCLEOTIDE SEQUENCE</scope>
    <source>
        <strain evidence="5">ASUV-10-1</strain>
    </source>
</reference>
<sequence length="293" mass="31849">MTIPTSCTYTSELYERPALASSAALAWPGVRVEHYCLDAMTLPAHAHAQHLLLVHQGVRPVVASRRTGRRVDTDRFACGDVGLYPGGEYGAFGWDGPVDLIHVHLDAQVLEDRARRDLDLTQFALRERFRCDDGLLAQLSQQLLAASGRPHTLGRLYAESLATALSYYLIEHHATWARRPAGGRPPAALPAAVLVRLDAYLEAHAEAPVTLEALAGLANLSVFHFARRFKQSTGNSPYQYVLGWKIRRAQALLRAGALPVAAVGDALGFASPAHFAAAFKRAVGVSPRAFQQS</sequence>
<organism evidence="5 6">
    <name type="scientific">Hymenobacter aranciens</name>
    <dbReference type="NCBI Taxonomy" id="3063996"/>
    <lineage>
        <taxon>Bacteria</taxon>
        <taxon>Pseudomonadati</taxon>
        <taxon>Bacteroidota</taxon>
        <taxon>Cytophagia</taxon>
        <taxon>Cytophagales</taxon>
        <taxon>Hymenobacteraceae</taxon>
        <taxon>Hymenobacter</taxon>
    </lineage>
</organism>
<dbReference type="SUPFAM" id="SSF46689">
    <property type="entry name" value="Homeodomain-like"/>
    <property type="match status" value="2"/>
</dbReference>
<keyword evidence="1" id="KW-0805">Transcription regulation</keyword>
<keyword evidence="6" id="KW-1185">Reference proteome</keyword>
<dbReference type="Pfam" id="PF12833">
    <property type="entry name" value="HTH_18"/>
    <property type="match status" value="1"/>
</dbReference>
<comment type="caution">
    <text evidence="5">The sequence shown here is derived from an EMBL/GenBank/DDBJ whole genome shotgun (WGS) entry which is preliminary data.</text>
</comment>
<accession>A0ABT9B665</accession>
<proteinExistence type="predicted"/>
<evidence type="ECO:0000259" key="4">
    <source>
        <dbReference type="PROSITE" id="PS01124"/>
    </source>
</evidence>
<dbReference type="InterPro" id="IPR009057">
    <property type="entry name" value="Homeodomain-like_sf"/>
</dbReference>
<keyword evidence="3" id="KW-0804">Transcription</keyword>
<keyword evidence="2" id="KW-0238">DNA-binding</keyword>
<dbReference type="InterPro" id="IPR018060">
    <property type="entry name" value="HTH_AraC"/>
</dbReference>
<evidence type="ECO:0000313" key="6">
    <source>
        <dbReference type="Proteomes" id="UP001176429"/>
    </source>
</evidence>
<dbReference type="RefSeq" id="WP_305005082.1">
    <property type="nucleotide sequence ID" value="NZ_JAUQSY010000002.1"/>
</dbReference>
<dbReference type="Gene3D" id="1.10.10.60">
    <property type="entry name" value="Homeodomain-like"/>
    <property type="match status" value="2"/>
</dbReference>
<evidence type="ECO:0000256" key="1">
    <source>
        <dbReference type="ARBA" id="ARBA00023015"/>
    </source>
</evidence>
<name>A0ABT9B665_9BACT</name>
<evidence type="ECO:0000313" key="5">
    <source>
        <dbReference type="EMBL" id="MDO7873766.1"/>
    </source>
</evidence>
<dbReference type="EMBL" id="JAUQSY010000002">
    <property type="protein sequence ID" value="MDO7873766.1"/>
    <property type="molecule type" value="Genomic_DNA"/>
</dbReference>
<evidence type="ECO:0000256" key="2">
    <source>
        <dbReference type="ARBA" id="ARBA00023125"/>
    </source>
</evidence>
<feature type="domain" description="HTH araC/xylS-type" evidence="4">
    <location>
        <begin position="195"/>
        <end position="293"/>
    </location>
</feature>